<evidence type="ECO:0000313" key="5">
    <source>
        <dbReference type="EMBL" id="MCU7377107.1"/>
    </source>
</evidence>
<name>A0A9J6QRI8_9FIRM</name>
<dbReference type="SMART" id="SM00421">
    <property type="entry name" value="HTH_LUXR"/>
    <property type="match status" value="1"/>
</dbReference>
<comment type="caution">
    <text evidence="5">The sequence shown here is derived from an EMBL/GenBank/DDBJ whole genome shotgun (WGS) entry which is preliminary data.</text>
</comment>
<dbReference type="InterPro" id="IPR029016">
    <property type="entry name" value="GAF-like_dom_sf"/>
</dbReference>
<dbReference type="PANTHER" id="PTHR44688">
    <property type="entry name" value="DNA-BINDING TRANSCRIPTIONAL ACTIVATOR DEVR_DOSR"/>
    <property type="match status" value="1"/>
</dbReference>
<dbReference type="InterPro" id="IPR000792">
    <property type="entry name" value="Tscrpt_reg_LuxR_C"/>
</dbReference>
<keyword evidence="2" id="KW-0238">DNA-binding</keyword>
<dbReference type="SUPFAM" id="SSF46894">
    <property type="entry name" value="C-terminal effector domain of the bipartite response regulators"/>
    <property type="match status" value="1"/>
</dbReference>
<dbReference type="Proteomes" id="UP001065549">
    <property type="component" value="Unassembled WGS sequence"/>
</dbReference>
<dbReference type="Gene3D" id="1.10.10.10">
    <property type="entry name" value="Winged helix-like DNA-binding domain superfamily/Winged helix DNA-binding domain"/>
    <property type="match status" value="1"/>
</dbReference>
<dbReference type="EMBL" id="JAOSHN010000001">
    <property type="protein sequence ID" value="MCU7377107.1"/>
    <property type="molecule type" value="Genomic_DNA"/>
</dbReference>
<keyword evidence="6" id="KW-1185">Reference proteome</keyword>
<dbReference type="PRINTS" id="PR00038">
    <property type="entry name" value="HTHLUXR"/>
</dbReference>
<evidence type="ECO:0000313" key="6">
    <source>
        <dbReference type="Proteomes" id="UP001065549"/>
    </source>
</evidence>
<dbReference type="InterPro" id="IPR016032">
    <property type="entry name" value="Sig_transdc_resp-reg_C-effctor"/>
</dbReference>
<accession>A0A9J6QRI8</accession>
<evidence type="ECO:0000256" key="2">
    <source>
        <dbReference type="ARBA" id="ARBA00023125"/>
    </source>
</evidence>
<evidence type="ECO:0000256" key="3">
    <source>
        <dbReference type="ARBA" id="ARBA00023163"/>
    </source>
</evidence>
<gene>
    <name evidence="5" type="ORF">OBO34_01930</name>
</gene>
<dbReference type="RefSeq" id="WP_253020593.1">
    <property type="nucleotide sequence ID" value="NZ_JAOSHN010000001.1"/>
</dbReference>
<keyword evidence="3" id="KW-0804">Transcription</keyword>
<feature type="domain" description="HTH luxR-type" evidence="4">
    <location>
        <begin position="188"/>
        <end position="250"/>
    </location>
</feature>
<dbReference type="GO" id="GO:0003677">
    <property type="term" value="F:DNA binding"/>
    <property type="evidence" value="ECO:0007669"/>
    <property type="project" value="UniProtKB-KW"/>
</dbReference>
<keyword evidence="1" id="KW-0805">Transcription regulation</keyword>
<evidence type="ECO:0000259" key="4">
    <source>
        <dbReference type="PROSITE" id="PS50043"/>
    </source>
</evidence>
<dbReference type="AlphaFoldDB" id="A0A9J6QRI8"/>
<dbReference type="Pfam" id="PF00196">
    <property type="entry name" value="GerE"/>
    <property type="match status" value="1"/>
</dbReference>
<sequence length="250" mass="29091">MLEKNDIMLFDSIIHKIYNIDDFDEMRFSVLEALQFLIPYDAGTFFLASSETPYELTDPVAINVSDQDLQLYLEEYQELDYTRWTFAAPSGKAYRETDLLQDKIRVATPYYRALFSPTGLHYSMLLTIIHEGTFLGVINLFRHRKHGDFSDKDLFLFGLLGDHLNCLLFRSISASAPVQRKHFLGNKKLIDTYHLTRREAEITSMLLEGFQREAIADQLCISPNTLKKHLVNIYKKLKISSTLELFRLFK</sequence>
<evidence type="ECO:0000256" key="1">
    <source>
        <dbReference type="ARBA" id="ARBA00023015"/>
    </source>
</evidence>
<dbReference type="SUPFAM" id="SSF55781">
    <property type="entry name" value="GAF domain-like"/>
    <property type="match status" value="1"/>
</dbReference>
<dbReference type="Gene3D" id="3.30.450.40">
    <property type="match status" value="1"/>
</dbReference>
<dbReference type="PROSITE" id="PS50043">
    <property type="entry name" value="HTH_LUXR_2"/>
    <property type="match status" value="1"/>
</dbReference>
<proteinExistence type="predicted"/>
<reference evidence="5" key="1">
    <citation type="submission" date="2022-09" db="EMBL/GenBank/DDBJ databases">
        <title>Culturomic study of gut microbiota in children with autism spectrum disorder.</title>
        <authorList>
            <person name="Efimov B.A."/>
            <person name="Chaplin A.V."/>
            <person name="Sokolova S.R."/>
            <person name="Pikina A.P."/>
            <person name="Korzhanova M."/>
            <person name="Belova V."/>
            <person name="Korostin D."/>
        </authorList>
    </citation>
    <scope>NUCLEOTIDE SEQUENCE</scope>
    <source>
        <strain evidence="5">ASD5510</strain>
    </source>
</reference>
<dbReference type="PANTHER" id="PTHR44688:SF16">
    <property type="entry name" value="DNA-BINDING TRANSCRIPTIONAL ACTIVATOR DEVR_DOSR"/>
    <property type="match status" value="1"/>
</dbReference>
<organism evidence="5 6">
    <name type="scientific">Hominibacterium faecale</name>
    <dbReference type="NCBI Taxonomy" id="2839743"/>
    <lineage>
        <taxon>Bacteria</taxon>
        <taxon>Bacillati</taxon>
        <taxon>Bacillota</taxon>
        <taxon>Clostridia</taxon>
        <taxon>Peptostreptococcales</taxon>
        <taxon>Anaerovoracaceae</taxon>
        <taxon>Hominibacterium</taxon>
    </lineage>
</organism>
<dbReference type="GO" id="GO:0006355">
    <property type="term" value="P:regulation of DNA-templated transcription"/>
    <property type="evidence" value="ECO:0007669"/>
    <property type="project" value="InterPro"/>
</dbReference>
<dbReference type="InterPro" id="IPR036388">
    <property type="entry name" value="WH-like_DNA-bd_sf"/>
</dbReference>
<protein>
    <submittedName>
        <fullName evidence="5">LuxR C-terminal-related transcriptional regulator</fullName>
    </submittedName>
</protein>
<dbReference type="CDD" id="cd06170">
    <property type="entry name" value="LuxR_C_like"/>
    <property type="match status" value="1"/>
</dbReference>